<sequence length="263" mass="29437">MEDFSLNSDSVSSHLGIEDGEGSRSEADRTTKKVRFKDGFGMEETNMMIDPDSSPKLTWKDKFLGVNFEVNNEVKLNPFTVIVRTILSLPCYLYKKKIIEEIRGTIGKVVRLDLNTDTGTRGHFARLVVYINLDEPLIAQVLVNGRHQRLEYKALPTICFSCGKYGHTKKLCGSTRLDSGLEKQHLNDAPAATEGKGGTAGYWPWMVVERKNQRNSRNNIPIKTDPKGKDKLGSRFRALANMEGATDLEKELNKEDEGIVADG</sequence>
<keyword evidence="1" id="KW-0863">Zinc-finger</keyword>
<keyword evidence="5" id="KW-1185">Reference proteome</keyword>
<keyword evidence="1" id="KW-0862">Zinc</keyword>
<feature type="region of interest" description="Disordered" evidence="2">
    <location>
        <begin position="214"/>
        <end position="233"/>
    </location>
</feature>
<dbReference type="PANTHER" id="PTHR31286">
    <property type="entry name" value="GLYCINE-RICH CELL WALL STRUCTURAL PROTEIN 1.8-LIKE"/>
    <property type="match status" value="1"/>
</dbReference>
<gene>
    <name evidence="4" type="ORF">J1N35_007742</name>
</gene>
<feature type="compositionally biased region" description="Polar residues" evidence="2">
    <location>
        <begin position="1"/>
        <end position="13"/>
    </location>
</feature>
<feature type="domain" description="CCHC-type" evidence="3">
    <location>
        <begin position="159"/>
        <end position="172"/>
    </location>
</feature>
<dbReference type="GO" id="GO:0008270">
    <property type="term" value="F:zinc ion binding"/>
    <property type="evidence" value="ECO:0007669"/>
    <property type="project" value="UniProtKB-KW"/>
</dbReference>
<feature type="compositionally biased region" description="Basic and acidic residues" evidence="2">
    <location>
        <begin position="224"/>
        <end position="233"/>
    </location>
</feature>
<dbReference type="InterPro" id="IPR040256">
    <property type="entry name" value="At4g02000-like"/>
</dbReference>
<protein>
    <recommendedName>
        <fullName evidence="3">CCHC-type domain-containing protein</fullName>
    </recommendedName>
</protein>
<evidence type="ECO:0000313" key="5">
    <source>
        <dbReference type="Proteomes" id="UP000828251"/>
    </source>
</evidence>
<dbReference type="Proteomes" id="UP000828251">
    <property type="component" value="Unassembled WGS sequence"/>
</dbReference>
<reference evidence="4 5" key="1">
    <citation type="journal article" date="2021" name="Plant Biotechnol. J.">
        <title>Multi-omics assisted identification of the key and species-specific regulatory components of drought-tolerant mechanisms in Gossypium stocksii.</title>
        <authorList>
            <person name="Yu D."/>
            <person name="Ke L."/>
            <person name="Zhang D."/>
            <person name="Wu Y."/>
            <person name="Sun Y."/>
            <person name="Mei J."/>
            <person name="Sun J."/>
            <person name="Sun Y."/>
        </authorList>
    </citation>
    <scope>NUCLEOTIDE SEQUENCE [LARGE SCALE GENOMIC DNA]</scope>
    <source>
        <strain evidence="5">cv. E1</strain>
        <tissue evidence="4">Leaf</tissue>
    </source>
</reference>
<evidence type="ECO:0000256" key="2">
    <source>
        <dbReference type="SAM" id="MobiDB-lite"/>
    </source>
</evidence>
<name>A0A9D3W6Z5_9ROSI</name>
<proteinExistence type="predicted"/>
<dbReference type="InterPro" id="IPR001878">
    <property type="entry name" value="Znf_CCHC"/>
</dbReference>
<evidence type="ECO:0000313" key="4">
    <source>
        <dbReference type="EMBL" id="KAH1114364.1"/>
    </source>
</evidence>
<feature type="region of interest" description="Disordered" evidence="2">
    <location>
        <begin position="244"/>
        <end position="263"/>
    </location>
</feature>
<dbReference type="PROSITE" id="PS50158">
    <property type="entry name" value="ZF_CCHC"/>
    <property type="match status" value="1"/>
</dbReference>
<dbReference type="OrthoDB" id="995555at2759"/>
<feature type="region of interest" description="Disordered" evidence="2">
    <location>
        <begin position="1"/>
        <end position="29"/>
    </location>
</feature>
<comment type="caution">
    <text evidence="4">The sequence shown here is derived from an EMBL/GenBank/DDBJ whole genome shotgun (WGS) entry which is preliminary data.</text>
</comment>
<dbReference type="EMBL" id="JAIQCV010000003">
    <property type="protein sequence ID" value="KAH1114364.1"/>
    <property type="molecule type" value="Genomic_DNA"/>
</dbReference>
<dbReference type="GO" id="GO:0003676">
    <property type="term" value="F:nucleic acid binding"/>
    <property type="evidence" value="ECO:0007669"/>
    <property type="project" value="InterPro"/>
</dbReference>
<keyword evidence="1" id="KW-0479">Metal-binding</keyword>
<organism evidence="4 5">
    <name type="scientific">Gossypium stocksii</name>
    <dbReference type="NCBI Taxonomy" id="47602"/>
    <lineage>
        <taxon>Eukaryota</taxon>
        <taxon>Viridiplantae</taxon>
        <taxon>Streptophyta</taxon>
        <taxon>Embryophyta</taxon>
        <taxon>Tracheophyta</taxon>
        <taxon>Spermatophyta</taxon>
        <taxon>Magnoliopsida</taxon>
        <taxon>eudicotyledons</taxon>
        <taxon>Gunneridae</taxon>
        <taxon>Pentapetalae</taxon>
        <taxon>rosids</taxon>
        <taxon>malvids</taxon>
        <taxon>Malvales</taxon>
        <taxon>Malvaceae</taxon>
        <taxon>Malvoideae</taxon>
        <taxon>Gossypium</taxon>
    </lineage>
</organism>
<dbReference type="PANTHER" id="PTHR31286:SF173">
    <property type="entry name" value="DUF4283 DOMAIN-CONTAINING PROTEIN"/>
    <property type="match status" value="1"/>
</dbReference>
<evidence type="ECO:0000259" key="3">
    <source>
        <dbReference type="PROSITE" id="PS50158"/>
    </source>
</evidence>
<dbReference type="AlphaFoldDB" id="A0A9D3W6Z5"/>
<accession>A0A9D3W6Z5</accession>
<evidence type="ECO:0000256" key="1">
    <source>
        <dbReference type="PROSITE-ProRule" id="PRU00047"/>
    </source>
</evidence>
<feature type="compositionally biased region" description="Basic and acidic residues" evidence="2">
    <location>
        <begin position="247"/>
        <end position="257"/>
    </location>
</feature>